<proteinExistence type="predicted"/>
<name>A0AAV5VBK4_9BILA</name>
<dbReference type="EMBL" id="BTSY01000002">
    <property type="protein sequence ID" value="GMT15940.1"/>
    <property type="molecule type" value="Genomic_DNA"/>
</dbReference>
<gene>
    <name evidence="2" type="ORF">PFISCL1PPCAC_7237</name>
</gene>
<evidence type="ECO:0000313" key="3">
    <source>
        <dbReference type="Proteomes" id="UP001432322"/>
    </source>
</evidence>
<feature type="non-terminal residue" evidence="2">
    <location>
        <position position="1"/>
    </location>
</feature>
<keyword evidence="3" id="KW-1185">Reference proteome</keyword>
<sequence>QSWAVQMENWRNQCAEFAKIDKIGNVMSEAVNLMNALTAHPVSIADLENAVDSLSTTRSTAMRNNGAQSPLTTEELHRAYNEMRKCCYGITAAIEISIRVLIANNRIVSLQESDPTSPTELNMVAEYVTNRGEDETIDGSHAGPNKSSTELTYANDPIAKRESVEFDSEASNDFSMEDSMEGSIKEESGETIKTEETVPETSKTYINPNDYCFLPKEELKEEVEDAEMSPS</sequence>
<reference evidence="2" key="1">
    <citation type="submission" date="2023-10" db="EMBL/GenBank/DDBJ databases">
        <title>Genome assembly of Pristionchus species.</title>
        <authorList>
            <person name="Yoshida K."/>
            <person name="Sommer R.J."/>
        </authorList>
    </citation>
    <scope>NUCLEOTIDE SEQUENCE</scope>
    <source>
        <strain evidence="2">RS5133</strain>
    </source>
</reference>
<evidence type="ECO:0000256" key="1">
    <source>
        <dbReference type="SAM" id="MobiDB-lite"/>
    </source>
</evidence>
<comment type="caution">
    <text evidence="2">The sequence shown here is derived from an EMBL/GenBank/DDBJ whole genome shotgun (WGS) entry which is preliminary data.</text>
</comment>
<feature type="non-terminal residue" evidence="2">
    <location>
        <position position="231"/>
    </location>
</feature>
<dbReference type="Proteomes" id="UP001432322">
    <property type="component" value="Unassembled WGS sequence"/>
</dbReference>
<dbReference type="AlphaFoldDB" id="A0AAV5VBK4"/>
<organism evidence="2 3">
    <name type="scientific">Pristionchus fissidentatus</name>
    <dbReference type="NCBI Taxonomy" id="1538716"/>
    <lineage>
        <taxon>Eukaryota</taxon>
        <taxon>Metazoa</taxon>
        <taxon>Ecdysozoa</taxon>
        <taxon>Nematoda</taxon>
        <taxon>Chromadorea</taxon>
        <taxon>Rhabditida</taxon>
        <taxon>Rhabditina</taxon>
        <taxon>Diplogasteromorpha</taxon>
        <taxon>Diplogasteroidea</taxon>
        <taxon>Neodiplogasteridae</taxon>
        <taxon>Pristionchus</taxon>
    </lineage>
</organism>
<feature type="compositionally biased region" description="Basic and acidic residues" evidence="1">
    <location>
        <begin position="183"/>
        <end position="196"/>
    </location>
</feature>
<protein>
    <submittedName>
        <fullName evidence="2">Uncharacterized protein</fullName>
    </submittedName>
</protein>
<feature type="region of interest" description="Disordered" evidence="1">
    <location>
        <begin position="164"/>
        <end position="210"/>
    </location>
</feature>
<accession>A0AAV5VBK4</accession>
<feature type="compositionally biased region" description="Acidic residues" evidence="1">
    <location>
        <begin position="165"/>
        <end position="180"/>
    </location>
</feature>
<evidence type="ECO:0000313" key="2">
    <source>
        <dbReference type="EMBL" id="GMT15940.1"/>
    </source>
</evidence>